<gene>
    <name evidence="2" type="ORF">F751_0590</name>
</gene>
<evidence type="ECO:0000313" key="2">
    <source>
        <dbReference type="EMBL" id="KFM25563.1"/>
    </source>
</evidence>
<sequence length="94" mass="9790">MRRSAAAPKSMSLMRRSTVETMQLCGFTSRCTIPAAAGEGDSREVLSGGGHPQDMTLLTGLPTPFFVPPVSGRPAGHLWSGRPPGPPVTAASRS</sequence>
<dbReference type="Proteomes" id="UP000028924">
    <property type="component" value="Unassembled WGS sequence"/>
</dbReference>
<reference evidence="2 3" key="1">
    <citation type="journal article" date="2014" name="BMC Genomics">
        <title>Oil accumulation mechanisms of the oleaginous microalga Chlorella protothecoides revealed through its genome, transcriptomes, and proteomes.</title>
        <authorList>
            <person name="Gao C."/>
            <person name="Wang Y."/>
            <person name="Shen Y."/>
            <person name="Yan D."/>
            <person name="He X."/>
            <person name="Dai J."/>
            <person name="Wu Q."/>
        </authorList>
    </citation>
    <scope>NUCLEOTIDE SEQUENCE [LARGE SCALE GENOMIC DNA]</scope>
    <source>
        <strain evidence="2 3">0710</strain>
    </source>
</reference>
<dbReference type="EMBL" id="KL662119">
    <property type="protein sequence ID" value="KFM25563.1"/>
    <property type="molecule type" value="Genomic_DNA"/>
</dbReference>
<dbReference type="GeneID" id="23611981"/>
<dbReference type="RefSeq" id="XP_011398459.1">
    <property type="nucleotide sequence ID" value="XM_011400157.1"/>
</dbReference>
<proteinExistence type="predicted"/>
<feature type="region of interest" description="Disordered" evidence="1">
    <location>
        <begin position="73"/>
        <end position="94"/>
    </location>
</feature>
<evidence type="ECO:0000256" key="1">
    <source>
        <dbReference type="SAM" id="MobiDB-lite"/>
    </source>
</evidence>
<accession>A0A087SIK9</accession>
<organism evidence="2 3">
    <name type="scientific">Auxenochlorella protothecoides</name>
    <name type="common">Green microalga</name>
    <name type="synonym">Chlorella protothecoides</name>
    <dbReference type="NCBI Taxonomy" id="3075"/>
    <lineage>
        <taxon>Eukaryota</taxon>
        <taxon>Viridiplantae</taxon>
        <taxon>Chlorophyta</taxon>
        <taxon>core chlorophytes</taxon>
        <taxon>Trebouxiophyceae</taxon>
        <taxon>Chlorellales</taxon>
        <taxon>Chlorellaceae</taxon>
        <taxon>Auxenochlorella</taxon>
    </lineage>
</organism>
<dbReference type="AlphaFoldDB" id="A0A087SIK9"/>
<keyword evidence="3" id="KW-1185">Reference proteome</keyword>
<protein>
    <submittedName>
        <fullName evidence="2">Uncharacterized protein</fullName>
    </submittedName>
</protein>
<dbReference type="KEGG" id="apro:F751_0590"/>
<evidence type="ECO:0000313" key="3">
    <source>
        <dbReference type="Proteomes" id="UP000028924"/>
    </source>
</evidence>
<name>A0A087SIK9_AUXPR</name>